<comment type="caution">
    <text evidence="1">The sequence shown here is derived from an EMBL/GenBank/DDBJ whole genome shotgun (WGS) entry which is preliminary data.</text>
</comment>
<name>A0A5J4P896_9ZZZZ</name>
<sequence>NKNSRMEFIKELDEDYRLLREKHNRSVVGMVSLEEARKKKLKRF</sequence>
<gene>
    <name evidence="1" type="ORF">EZS27_043429</name>
</gene>
<feature type="non-terminal residue" evidence="1">
    <location>
        <position position="1"/>
    </location>
</feature>
<dbReference type="AlphaFoldDB" id="A0A5J4P896"/>
<reference evidence="1" key="1">
    <citation type="submission" date="2019-03" db="EMBL/GenBank/DDBJ databases">
        <title>Single cell metagenomics reveals metabolic interactions within the superorganism composed of flagellate Streblomastix strix and complex community of Bacteroidetes bacteria on its surface.</title>
        <authorList>
            <person name="Treitli S.C."/>
            <person name="Kolisko M."/>
            <person name="Husnik F."/>
            <person name="Keeling P."/>
            <person name="Hampl V."/>
        </authorList>
    </citation>
    <scope>NUCLEOTIDE SEQUENCE</scope>
    <source>
        <strain evidence="1">STM</strain>
    </source>
</reference>
<proteinExistence type="predicted"/>
<organism evidence="1">
    <name type="scientific">termite gut metagenome</name>
    <dbReference type="NCBI Taxonomy" id="433724"/>
    <lineage>
        <taxon>unclassified sequences</taxon>
        <taxon>metagenomes</taxon>
        <taxon>organismal metagenomes</taxon>
    </lineage>
</organism>
<evidence type="ECO:0000313" key="1">
    <source>
        <dbReference type="EMBL" id="KAA6304921.1"/>
    </source>
</evidence>
<protein>
    <submittedName>
        <fullName evidence="1">Uncharacterized protein</fullName>
    </submittedName>
</protein>
<dbReference type="EMBL" id="SNRY01011120">
    <property type="protein sequence ID" value="KAA6304921.1"/>
    <property type="molecule type" value="Genomic_DNA"/>
</dbReference>
<accession>A0A5J4P896</accession>